<dbReference type="InterPro" id="IPR035940">
    <property type="entry name" value="CAP_sf"/>
</dbReference>
<evidence type="ECO:0000256" key="3">
    <source>
        <dbReference type="ARBA" id="ARBA00022729"/>
    </source>
</evidence>
<organism evidence="8 9">
    <name type="scientific">Anolis carolinensis</name>
    <name type="common">Green anole</name>
    <name type="synonym">American chameleon</name>
    <dbReference type="NCBI Taxonomy" id="28377"/>
    <lineage>
        <taxon>Eukaryota</taxon>
        <taxon>Metazoa</taxon>
        <taxon>Chordata</taxon>
        <taxon>Craniata</taxon>
        <taxon>Vertebrata</taxon>
        <taxon>Euteleostomi</taxon>
        <taxon>Lepidosauria</taxon>
        <taxon>Squamata</taxon>
        <taxon>Bifurcata</taxon>
        <taxon>Unidentata</taxon>
        <taxon>Episquamata</taxon>
        <taxon>Toxicofera</taxon>
        <taxon>Iguania</taxon>
        <taxon>Dactyloidae</taxon>
        <taxon>Anolis</taxon>
    </lineage>
</organism>
<dbReference type="GO" id="GO:0016020">
    <property type="term" value="C:membrane"/>
    <property type="evidence" value="ECO:0007669"/>
    <property type="project" value="UniProtKB-SubCell"/>
</dbReference>
<dbReference type="FunFam" id="3.40.33.10:FF:000008">
    <property type="entry name" value="GLI pathogenesis-related 1 (Glioma)"/>
    <property type="match status" value="1"/>
</dbReference>
<keyword evidence="5" id="KW-1015">Disulfide bond</keyword>
<dbReference type="Pfam" id="PF00188">
    <property type="entry name" value="CAP"/>
    <property type="match status" value="1"/>
</dbReference>
<dbReference type="SUPFAM" id="SSF55797">
    <property type="entry name" value="PR-1-like"/>
    <property type="match status" value="1"/>
</dbReference>
<feature type="domain" description="SCP" evidence="7">
    <location>
        <begin position="35"/>
        <end position="184"/>
    </location>
</feature>
<dbReference type="eggNOG" id="KOG3017">
    <property type="taxonomic scope" value="Eukaryota"/>
</dbReference>
<evidence type="ECO:0000259" key="7">
    <source>
        <dbReference type="SMART" id="SM00198"/>
    </source>
</evidence>
<dbReference type="InterPro" id="IPR014044">
    <property type="entry name" value="CAP_dom"/>
</dbReference>
<protein>
    <recommendedName>
        <fullName evidence="7">SCP domain-containing protein</fullName>
    </recommendedName>
</protein>
<evidence type="ECO:0000256" key="6">
    <source>
        <dbReference type="SAM" id="SignalP"/>
    </source>
</evidence>
<evidence type="ECO:0000256" key="1">
    <source>
        <dbReference type="ARBA" id="ARBA00004370"/>
    </source>
</evidence>
<dbReference type="GeneTree" id="ENSGT00940000166459"/>
<feature type="signal peptide" evidence="6">
    <location>
        <begin position="1"/>
        <end position="20"/>
    </location>
</feature>
<dbReference type="InterPro" id="IPR001283">
    <property type="entry name" value="CRISP-related"/>
</dbReference>
<dbReference type="AlphaFoldDB" id="R4G989"/>
<comment type="similarity">
    <text evidence="2">Belongs to the CRISP family.</text>
</comment>
<evidence type="ECO:0000313" key="8">
    <source>
        <dbReference type="Ensembl" id="ENSACAP00000021777.1"/>
    </source>
</evidence>
<name>R4G989_ANOCA</name>
<dbReference type="PRINTS" id="PR00837">
    <property type="entry name" value="V5TPXLIKE"/>
</dbReference>
<keyword evidence="3 6" id="KW-0732">Signal</keyword>
<evidence type="ECO:0000313" key="9">
    <source>
        <dbReference type="Proteomes" id="UP000001646"/>
    </source>
</evidence>
<dbReference type="STRING" id="28377.ENSACAP00000021777"/>
<reference evidence="8 9" key="1">
    <citation type="submission" date="2009-12" db="EMBL/GenBank/DDBJ databases">
        <title>The Genome Sequence of Anolis carolinensis (Green Anole Lizard).</title>
        <authorList>
            <consortium name="The Genome Sequencing Platform"/>
            <person name="Di Palma F."/>
            <person name="Alfoldi J."/>
            <person name="Heiman D."/>
            <person name="Young S."/>
            <person name="Grabherr M."/>
            <person name="Johnson J."/>
            <person name="Lander E.S."/>
            <person name="Lindblad-Toh K."/>
        </authorList>
    </citation>
    <scope>NUCLEOTIDE SEQUENCE [LARGE SCALE GENOMIC DNA]</scope>
    <source>
        <strain evidence="8 9">JBL SC #1</strain>
    </source>
</reference>
<dbReference type="Bgee" id="ENSACAG00000029585">
    <property type="expression patterns" value="Expressed in ovary and 2 other cell types or tissues"/>
</dbReference>
<comment type="subcellular location">
    <subcellularLocation>
        <location evidence="1">Membrane</location>
    </subcellularLocation>
</comment>
<dbReference type="PANTHER" id="PTHR10334">
    <property type="entry name" value="CYSTEINE-RICH SECRETORY PROTEIN-RELATED"/>
    <property type="match status" value="1"/>
</dbReference>
<evidence type="ECO:0000256" key="5">
    <source>
        <dbReference type="ARBA" id="ARBA00023157"/>
    </source>
</evidence>
<accession>R4G989</accession>
<keyword evidence="9" id="KW-1185">Reference proteome</keyword>
<sequence>MVRAWAWLLLGLFVASVTLGGSQRFAPYPKIYNKTFIKEYVDAHNKFRSQVKPTASNMLYMSFDVALARIADAYAKKCIWEHNEVDMIHPDPKFKPFGENLWSGHASKQPFNITAAIGGFYEEMEHYNFSTDKCTGVCAHYTQVVWASSYKVGCAVAFCPKVLKGGENMGILVCDYGPAGNYKGTRPYKAGKPCDECQAKDTCQNNLCRNRKRDQENTSYAHWYPPLYSCCGFKDFVNVYSICSCVFLKILLSWIKF</sequence>
<reference evidence="8" key="2">
    <citation type="submission" date="2025-08" db="UniProtKB">
        <authorList>
            <consortium name="Ensembl"/>
        </authorList>
    </citation>
    <scope>IDENTIFICATION</scope>
</reference>
<dbReference type="Proteomes" id="UP000001646">
    <property type="component" value="Chromosome 5"/>
</dbReference>
<evidence type="ECO:0000256" key="2">
    <source>
        <dbReference type="ARBA" id="ARBA00009923"/>
    </source>
</evidence>
<dbReference type="Ensembl" id="ENSACAT00000029197.1">
    <property type="protein sequence ID" value="ENSACAP00000021777.1"/>
    <property type="gene ID" value="ENSACAG00000029585.2"/>
</dbReference>
<reference evidence="8" key="3">
    <citation type="submission" date="2025-09" db="UniProtKB">
        <authorList>
            <consortium name="Ensembl"/>
        </authorList>
    </citation>
    <scope>IDENTIFICATION</scope>
</reference>
<keyword evidence="4" id="KW-0472">Membrane</keyword>
<gene>
    <name evidence="8" type="primary">LOC103278887</name>
</gene>
<feature type="chain" id="PRO_5004372567" description="SCP domain-containing protein" evidence="6">
    <location>
        <begin position="21"/>
        <end position="257"/>
    </location>
</feature>
<evidence type="ECO:0000256" key="4">
    <source>
        <dbReference type="ARBA" id="ARBA00023136"/>
    </source>
</evidence>
<dbReference type="HOGENOM" id="CLU_035730_2_0_1"/>
<proteinExistence type="inferred from homology"/>
<dbReference type="SMART" id="SM00198">
    <property type="entry name" value="SCP"/>
    <property type="match status" value="1"/>
</dbReference>
<dbReference type="Gene3D" id="3.40.33.10">
    <property type="entry name" value="CAP"/>
    <property type="match status" value="1"/>
</dbReference>